<evidence type="ECO:0000313" key="2">
    <source>
        <dbReference type="EMBL" id="RIA92596.1"/>
    </source>
</evidence>
<dbReference type="STRING" id="658196.A0A397T6T8"/>
<feature type="compositionally biased region" description="Polar residues" evidence="1">
    <location>
        <begin position="176"/>
        <end position="208"/>
    </location>
</feature>
<reference evidence="2 3" key="1">
    <citation type="submission" date="2018-06" db="EMBL/GenBank/DDBJ databases">
        <title>Comparative genomics reveals the genomic features of Rhizophagus irregularis, R. cerebriforme, R. diaphanum and Gigaspora rosea, and their symbiotic lifestyle signature.</title>
        <authorList>
            <person name="Morin E."/>
            <person name="San Clemente H."/>
            <person name="Chen E.C.H."/>
            <person name="De La Providencia I."/>
            <person name="Hainaut M."/>
            <person name="Kuo A."/>
            <person name="Kohler A."/>
            <person name="Murat C."/>
            <person name="Tang N."/>
            <person name="Roy S."/>
            <person name="Loubradou J."/>
            <person name="Henrissat B."/>
            <person name="Grigoriev I.V."/>
            <person name="Corradi N."/>
            <person name="Roux C."/>
            <person name="Martin F.M."/>
        </authorList>
    </citation>
    <scope>NUCLEOTIDE SEQUENCE [LARGE SCALE GENOMIC DNA]</scope>
    <source>
        <strain evidence="2 3">DAOM 227022</strain>
    </source>
</reference>
<accession>A0A397T6T8</accession>
<name>A0A397T6T8_9GLOM</name>
<gene>
    <name evidence="2" type="ORF">C1645_764465</name>
</gene>
<dbReference type="AlphaFoldDB" id="A0A397T6T8"/>
<protein>
    <submittedName>
        <fullName evidence="2">Uncharacterized protein</fullName>
    </submittedName>
</protein>
<evidence type="ECO:0000313" key="3">
    <source>
        <dbReference type="Proteomes" id="UP000265703"/>
    </source>
</evidence>
<evidence type="ECO:0000256" key="1">
    <source>
        <dbReference type="SAM" id="MobiDB-lite"/>
    </source>
</evidence>
<feature type="region of interest" description="Disordered" evidence="1">
    <location>
        <begin position="153"/>
        <end position="208"/>
    </location>
</feature>
<sequence>MGEEKQNNIITGEGKRNNIITDEGKRNVIIMDEGEQNNIITDQEERNNGERNNMIIDEKEFNIIEELNNNITDGGERNNMIIDEVELVTKEELNSNIKDEGEINVQTDNVKPTEKVNDNKTNEETKEKLNISINKEEIKERIDQEVDNIKTKEKDKKESLETMLSDTKSGKDEVTKSNNMESISSTTQPKVNDNNPSKSNNERIINPYTPNMSRIPVVSEGLKELRSTSYIPRTPVSFIPQQYISTMPNRNVINEVTPPTFITPTAFVAPNRIAFTVEDYLKSFTETQHMKLTQKTNQKIETLLELKKKAKELITSIPIIQYNNRN</sequence>
<organism evidence="2 3">
    <name type="scientific">Glomus cerebriforme</name>
    <dbReference type="NCBI Taxonomy" id="658196"/>
    <lineage>
        <taxon>Eukaryota</taxon>
        <taxon>Fungi</taxon>
        <taxon>Fungi incertae sedis</taxon>
        <taxon>Mucoromycota</taxon>
        <taxon>Glomeromycotina</taxon>
        <taxon>Glomeromycetes</taxon>
        <taxon>Glomerales</taxon>
        <taxon>Glomeraceae</taxon>
        <taxon>Glomus</taxon>
    </lineage>
</organism>
<dbReference type="EMBL" id="QKYT01000122">
    <property type="protein sequence ID" value="RIA92596.1"/>
    <property type="molecule type" value="Genomic_DNA"/>
</dbReference>
<proteinExistence type="predicted"/>
<comment type="caution">
    <text evidence="2">The sequence shown here is derived from an EMBL/GenBank/DDBJ whole genome shotgun (WGS) entry which is preliminary data.</text>
</comment>
<keyword evidence="3" id="KW-1185">Reference proteome</keyword>
<dbReference type="Proteomes" id="UP000265703">
    <property type="component" value="Unassembled WGS sequence"/>
</dbReference>